<dbReference type="EMBL" id="BMAW01004074">
    <property type="protein sequence ID" value="GFS86854.1"/>
    <property type="molecule type" value="Genomic_DNA"/>
</dbReference>
<name>A0A8X6N018_NEPPI</name>
<accession>A0A8X6N018</accession>
<reference evidence="1" key="1">
    <citation type="submission" date="2020-08" db="EMBL/GenBank/DDBJ databases">
        <title>Multicomponent nature underlies the extraordinary mechanical properties of spider dragline silk.</title>
        <authorList>
            <person name="Kono N."/>
            <person name="Nakamura H."/>
            <person name="Mori M."/>
            <person name="Yoshida Y."/>
            <person name="Ohtoshi R."/>
            <person name="Malay A.D."/>
            <person name="Moran D.A.P."/>
            <person name="Tomita M."/>
            <person name="Numata K."/>
            <person name="Arakawa K."/>
        </authorList>
    </citation>
    <scope>NUCLEOTIDE SEQUENCE</scope>
</reference>
<comment type="caution">
    <text evidence="1">The sequence shown here is derived from an EMBL/GenBank/DDBJ whole genome shotgun (WGS) entry which is preliminary data.</text>
</comment>
<sequence length="97" mass="11038">MKMPCHVTEGGAVGYDLDLPRVWLNLLPDPQARSLSRRILLSLTPLQHLLAPTGNEVFPKIAVYRLHLRLFCLFTDVCHYDRFAVTIYCSVHSDTCP</sequence>
<proteinExistence type="predicted"/>
<dbReference type="Proteomes" id="UP000887013">
    <property type="component" value="Unassembled WGS sequence"/>
</dbReference>
<keyword evidence="2" id="KW-1185">Reference proteome</keyword>
<dbReference type="AlphaFoldDB" id="A0A8X6N018"/>
<protein>
    <submittedName>
        <fullName evidence="1">Uncharacterized protein</fullName>
    </submittedName>
</protein>
<gene>
    <name evidence="1" type="ORF">NPIL_527891</name>
</gene>
<dbReference type="OrthoDB" id="10511489at2759"/>
<evidence type="ECO:0000313" key="2">
    <source>
        <dbReference type="Proteomes" id="UP000887013"/>
    </source>
</evidence>
<organism evidence="1 2">
    <name type="scientific">Nephila pilipes</name>
    <name type="common">Giant wood spider</name>
    <name type="synonym">Nephila maculata</name>
    <dbReference type="NCBI Taxonomy" id="299642"/>
    <lineage>
        <taxon>Eukaryota</taxon>
        <taxon>Metazoa</taxon>
        <taxon>Ecdysozoa</taxon>
        <taxon>Arthropoda</taxon>
        <taxon>Chelicerata</taxon>
        <taxon>Arachnida</taxon>
        <taxon>Araneae</taxon>
        <taxon>Araneomorphae</taxon>
        <taxon>Entelegynae</taxon>
        <taxon>Araneoidea</taxon>
        <taxon>Nephilidae</taxon>
        <taxon>Nephila</taxon>
    </lineage>
</organism>
<evidence type="ECO:0000313" key="1">
    <source>
        <dbReference type="EMBL" id="GFS86854.1"/>
    </source>
</evidence>